<feature type="region of interest" description="Disordered" evidence="1">
    <location>
        <begin position="1"/>
        <end position="29"/>
    </location>
</feature>
<feature type="region of interest" description="Disordered" evidence="1">
    <location>
        <begin position="41"/>
        <end position="103"/>
    </location>
</feature>
<dbReference type="Proteomes" id="UP000283210">
    <property type="component" value="Chromosome 4"/>
</dbReference>
<protein>
    <recommendedName>
        <fullName evidence="2">Bromodomain protein 4 C-terminal domain-containing protein</fullName>
    </recommendedName>
</protein>
<dbReference type="EMBL" id="CM012440">
    <property type="protein sequence ID" value="RVE73939.1"/>
    <property type="molecule type" value="Genomic_DNA"/>
</dbReference>
<accession>A0A3S2UM20</accession>
<reference evidence="3 4" key="2">
    <citation type="submission" date="2019-01" db="EMBL/GenBank/DDBJ databases">
        <title>A chromosome length genome reference of the Java medaka (oryzias javanicus).</title>
        <authorList>
            <person name="Herpin A."/>
            <person name="Takehana Y."/>
            <person name="Naruse K."/>
            <person name="Ansai S."/>
            <person name="Kawaguchi M."/>
        </authorList>
    </citation>
    <scope>NUCLEOTIDE SEQUENCE [LARGE SCALE GENOMIC DNA]</scope>
    <source>
        <strain evidence="3">RS831</strain>
        <tissue evidence="3">Whole body</tissue>
    </source>
</reference>
<name>A0A3S2UM20_ORYJA</name>
<evidence type="ECO:0000313" key="3">
    <source>
        <dbReference type="EMBL" id="RVE73939.1"/>
    </source>
</evidence>
<feature type="domain" description="Bromodomain protein 4 C-terminal" evidence="2">
    <location>
        <begin position="81"/>
        <end position="122"/>
    </location>
</feature>
<gene>
    <name evidence="3" type="ORF">OJAV_G00036270</name>
</gene>
<evidence type="ECO:0000313" key="4">
    <source>
        <dbReference type="Proteomes" id="UP000283210"/>
    </source>
</evidence>
<organism evidence="3 4">
    <name type="scientific">Oryzias javanicus</name>
    <name type="common">Javanese ricefish</name>
    <name type="synonym">Aplocheilus javanicus</name>
    <dbReference type="NCBI Taxonomy" id="123683"/>
    <lineage>
        <taxon>Eukaryota</taxon>
        <taxon>Metazoa</taxon>
        <taxon>Chordata</taxon>
        <taxon>Craniata</taxon>
        <taxon>Vertebrata</taxon>
        <taxon>Euteleostomi</taxon>
        <taxon>Actinopterygii</taxon>
        <taxon>Neopterygii</taxon>
        <taxon>Teleostei</taxon>
        <taxon>Neoteleostei</taxon>
        <taxon>Acanthomorphata</taxon>
        <taxon>Ovalentaria</taxon>
        <taxon>Atherinomorphae</taxon>
        <taxon>Beloniformes</taxon>
        <taxon>Adrianichthyidae</taxon>
        <taxon>Oryziinae</taxon>
        <taxon>Oryzias</taxon>
    </lineage>
</organism>
<dbReference type="InterPro" id="IPR031354">
    <property type="entry name" value="BRD4_CDT"/>
</dbReference>
<feature type="compositionally biased region" description="Basic and acidic residues" evidence="1">
    <location>
        <begin position="1"/>
        <end position="23"/>
    </location>
</feature>
<proteinExistence type="predicted"/>
<dbReference type="Pfam" id="PF17105">
    <property type="entry name" value="BRD4_CDT"/>
    <property type="match status" value="1"/>
</dbReference>
<feature type="compositionally biased region" description="Basic and acidic residues" evidence="1">
    <location>
        <begin position="83"/>
        <end position="100"/>
    </location>
</feature>
<dbReference type="OrthoDB" id="10644900at2759"/>
<sequence length="122" mass="14126">MEKEEREKALKRKLMDENDKTETSEQNSVLGLCKAEETVQPVKEGPEMLQKSCSGASPDAVRQLEQQKVPTEMQPLTPWSSAERAREMARKKEQERRRQEAMSGFDMTMQWDIMTSFELSLD</sequence>
<reference evidence="3 4" key="1">
    <citation type="submission" date="2018-11" db="EMBL/GenBank/DDBJ databases">
        <authorList>
            <person name="Lopez-Roques C."/>
            <person name="Donnadieu C."/>
            <person name="Bouchez O."/>
            <person name="Klopp C."/>
            <person name="Cabau C."/>
            <person name="Zahm M."/>
        </authorList>
    </citation>
    <scope>NUCLEOTIDE SEQUENCE [LARGE SCALE GENOMIC DNA]</scope>
    <source>
        <strain evidence="3">RS831</strain>
        <tissue evidence="3">Whole body</tissue>
    </source>
</reference>
<dbReference type="AlphaFoldDB" id="A0A3S2UM20"/>
<evidence type="ECO:0000256" key="1">
    <source>
        <dbReference type="SAM" id="MobiDB-lite"/>
    </source>
</evidence>
<keyword evidence="4" id="KW-1185">Reference proteome</keyword>
<evidence type="ECO:0000259" key="2">
    <source>
        <dbReference type="Pfam" id="PF17105"/>
    </source>
</evidence>